<dbReference type="Gene3D" id="1.20.1250.20">
    <property type="entry name" value="MFS general substrate transporter like domains"/>
    <property type="match status" value="1"/>
</dbReference>
<evidence type="ECO:0000313" key="8">
    <source>
        <dbReference type="Proteomes" id="UP001163152"/>
    </source>
</evidence>
<proteinExistence type="predicted"/>
<evidence type="ECO:0000256" key="1">
    <source>
        <dbReference type="ARBA" id="ARBA00004651"/>
    </source>
</evidence>
<keyword evidence="4 6" id="KW-1133">Transmembrane helix</keyword>
<dbReference type="GO" id="GO:0005886">
    <property type="term" value="C:plasma membrane"/>
    <property type="evidence" value="ECO:0007669"/>
    <property type="project" value="UniProtKB-SubCell"/>
</dbReference>
<name>A0A9E9C9F1_9CYAN</name>
<comment type="subcellular location">
    <subcellularLocation>
        <location evidence="1">Cell membrane</location>
        <topology evidence="1">Multi-pass membrane protein</topology>
    </subcellularLocation>
</comment>
<dbReference type="PANTHER" id="PTHR42688:SF1">
    <property type="entry name" value="BLR5212 PROTEIN"/>
    <property type="match status" value="1"/>
</dbReference>
<gene>
    <name evidence="7" type="ORF">OXH18_11660</name>
</gene>
<keyword evidence="3 6" id="KW-0812">Transmembrane</keyword>
<dbReference type="InterPro" id="IPR052425">
    <property type="entry name" value="Uncharacterized_MFS-type"/>
</dbReference>
<evidence type="ECO:0000256" key="4">
    <source>
        <dbReference type="ARBA" id="ARBA00022989"/>
    </source>
</evidence>
<feature type="transmembrane region" description="Helical" evidence="6">
    <location>
        <begin position="12"/>
        <end position="33"/>
    </location>
</feature>
<reference evidence="7" key="1">
    <citation type="submission" date="2022-12" db="EMBL/GenBank/DDBJ databases">
        <title>Polyphasic identification of a Novel Hot-Spring Cyanobacterium Ocullathermofonsia sinensis gen nov. sp. nov. and Genomic Insights on its Adaptations to the Thermal Habitat.</title>
        <authorList>
            <person name="Daroch M."/>
            <person name="Tang J."/>
            <person name="Jiang Y."/>
        </authorList>
    </citation>
    <scope>NUCLEOTIDE SEQUENCE</scope>
    <source>
        <strain evidence="7">PKUAC-SCTA174</strain>
    </source>
</reference>
<dbReference type="InterPro" id="IPR036259">
    <property type="entry name" value="MFS_trans_sf"/>
</dbReference>
<organism evidence="7 8">
    <name type="scientific">Thermocoleostomius sinensis A174</name>
    <dbReference type="NCBI Taxonomy" id="2016057"/>
    <lineage>
        <taxon>Bacteria</taxon>
        <taxon>Bacillati</taxon>
        <taxon>Cyanobacteriota</taxon>
        <taxon>Cyanophyceae</taxon>
        <taxon>Oculatellales</taxon>
        <taxon>Oculatellaceae</taxon>
        <taxon>Thermocoleostomius</taxon>
    </lineage>
</organism>
<evidence type="ECO:0000256" key="2">
    <source>
        <dbReference type="ARBA" id="ARBA00022475"/>
    </source>
</evidence>
<feature type="transmembrane region" description="Helical" evidence="6">
    <location>
        <begin position="39"/>
        <end position="58"/>
    </location>
</feature>
<accession>A0A9E9C9F1</accession>
<dbReference type="SUPFAM" id="SSF103473">
    <property type="entry name" value="MFS general substrate transporter"/>
    <property type="match status" value="1"/>
</dbReference>
<keyword evidence="8" id="KW-1185">Reference proteome</keyword>
<evidence type="ECO:0000256" key="5">
    <source>
        <dbReference type="ARBA" id="ARBA00023136"/>
    </source>
</evidence>
<dbReference type="AlphaFoldDB" id="A0A9E9C9F1"/>
<dbReference type="KEGG" id="tsin:OXH18_11660"/>
<sequence length="65" mass="7290">MVPPNKRGSAFGLFYLCYGFAWFVGSALMGIIYDRSIPTLIVISIGLQLLAIPILWQVKRQMARS</sequence>
<dbReference type="PANTHER" id="PTHR42688">
    <property type="entry name" value="CONSERVED PROTEIN"/>
    <property type="match status" value="1"/>
</dbReference>
<evidence type="ECO:0000313" key="7">
    <source>
        <dbReference type="EMBL" id="WAL62614.1"/>
    </source>
</evidence>
<dbReference type="Proteomes" id="UP001163152">
    <property type="component" value="Chromosome"/>
</dbReference>
<dbReference type="EMBL" id="CP113797">
    <property type="protein sequence ID" value="WAL62614.1"/>
    <property type="molecule type" value="Genomic_DNA"/>
</dbReference>
<dbReference type="RefSeq" id="WP_268612954.1">
    <property type="nucleotide sequence ID" value="NZ_CP113797.1"/>
</dbReference>
<keyword evidence="2" id="KW-1003">Cell membrane</keyword>
<evidence type="ECO:0000256" key="6">
    <source>
        <dbReference type="SAM" id="Phobius"/>
    </source>
</evidence>
<keyword evidence="5 6" id="KW-0472">Membrane</keyword>
<evidence type="ECO:0008006" key="9">
    <source>
        <dbReference type="Google" id="ProtNLM"/>
    </source>
</evidence>
<evidence type="ECO:0000256" key="3">
    <source>
        <dbReference type="ARBA" id="ARBA00022692"/>
    </source>
</evidence>
<protein>
    <recommendedName>
        <fullName evidence="9">MFS transporter</fullName>
    </recommendedName>
</protein>